<dbReference type="AlphaFoldDB" id="B2WDL2"/>
<evidence type="ECO:0000313" key="2">
    <source>
        <dbReference type="Proteomes" id="UP000001471"/>
    </source>
</evidence>
<evidence type="ECO:0000313" key="1">
    <source>
        <dbReference type="EMBL" id="EDU50990.1"/>
    </source>
</evidence>
<accession>B2WDL2</accession>
<dbReference type="EMBL" id="DS231622">
    <property type="protein sequence ID" value="EDU50990.1"/>
    <property type="molecule type" value="Genomic_DNA"/>
</dbReference>
<organism evidence="1 2">
    <name type="scientific">Pyrenophora tritici-repentis (strain Pt-1C-BFP)</name>
    <name type="common">Wheat tan spot fungus</name>
    <name type="synonym">Drechslera tritici-repentis</name>
    <dbReference type="NCBI Taxonomy" id="426418"/>
    <lineage>
        <taxon>Eukaryota</taxon>
        <taxon>Fungi</taxon>
        <taxon>Dikarya</taxon>
        <taxon>Ascomycota</taxon>
        <taxon>Pezizomycotina</taxon>
        <taxon>Dothideomycetes</taxon>
        <taxon>Pleosporomycetidae</taxon>
        <taxon>Pleosporales</taxon>
        <taxon>Pleosporineae</taxon>
        <taxon>Pleosporaceae</taxon>
        <taxon>Pyrenophora</taxon>
    </lineage>
</organism>
<dbReference type="Proteomes" id="UP000001471">
    <property type="component" value="Unassembled WGS sequence"/>
</dbReference>
<proteinExistence type="predicted"/>
<name>B2WDL2_PYRTR</name>
<gene>
    <name evidence="1" type="ORF">PTRG_08071</name>
</gene>
<dbReference type="InParanoid" id="B2WDL2"/>
<sequence length="52" mass="6108">MYPGTVQYIFPFSSSQLMRINAYHRDQTFQQASQVKPAGWLEWSLIRCLLEA</sequence>
<protein>
    <submittedName>
        <fullName evidence="1">Uncharacterized protein</fullName>
    </submittedName>
</protein>
<dbReference type="HOGENOM" id="CLU_3088355_0_0_1"/>
<reference evidence="2" key="1">
    <citation type="journal article" date="2013" name="G3 (Bethesda)">
        <title>Comparative genomics of a plant-pathogenic fungus, Pyrenophora tritici-repentis, reveals transduplication and the impact of repeat elements on pathogenicity and population divergence.</title>
        <authorList>
            <person name="Manning V.A."/>
            <person name="Pandelova I."/>
            <person name="Dhillon B."/>
            <person name="Wilhelm L.J."/>
            <person name="Goodwin S.B."/>
            <person name="Berlin A.M."/>
            <person name="Figueroa M."/>
            <person name="Freitag M."/>
            <person name="Hane J.K."/>
            <person name="Henrissat B."/>
            <person name="Holman W.H."/>
            <person name="Kodira C.D."/>
            <person name="Martin J."/>
            <person name="Oliver R.P."/>
            <person name="Robbertse B."/>
            <person name="Schackwitz W."/>
            <person name="Schwartz D.C."/>
            <person name="Spatafora J.W."/>
            <person name="Turgeon B.G."/>
            <person name="Yandava C."/>
            <person name="Young S."/>
            <person name="Zhou S."/>
            <person name="Zeng Q."/>
            <person name="Grigoriev I.V."/>
            <person name="Ma L.-J."/>
            <person name="Ciuffetti L.M."/>
        </authorList>
    </citation>
    <scope>NUCLEOTIDE SEQUENCE [LARGE SCALE GENOMIC DNA]</scope>
    <source>
        <strain evidence="2">Pt-1C-BFP</strain>
    </source>
</reference>